<reference evidence="5" key="1">
    <citation type="submission" date="2020-10" db="EMBL/GenBank/DDBJ databases">
        <title>De novo genome project of the cellulose decomposer Thermobifida halotolerans type strain.</title>
        <authorList>
            <person name="Nagy I."/>
            <person name="Horvath B."/>
            <person name="Kukolya J."/>
            <person name="Nagy I."/>
            <person name="Orsini M."/>
        </authorList>
    </citation>
    <scope>NUCLEOTIDE SEQUENCE</scope>
    <source>
        <strain evidence="5">DSM 44931</strain>
    </source>
</reference>
<keyword evidence="3" id="KW-0378">Hydrolase</keyword>
<keyword evidence="4" id="KW-0460">Magnesium</keyword>
<dbReference type="AlphaFoldDB" id="A0A399G0S9"/>
<name>A0A399G0S9_9ACTN</name>
<evidence type="ECO:0000256" key="2">
    <source>
        <dbReference type="ARBA" id="ARBA00022723"/>
    </source>
</evidence>
<dbReference type="OrthoDB" id="3785877at2"/>
<gene>
    <name evidence="5" type="ORF">NI17_013550</name>
</gene>
<evidence type="ECO:0000313" key="6">
    <source>
        <dbReference type="Proteomes" id="UP000265719"/>
    </source>
</evidence>
<keyword evidence="2" id="KW-0479">Metal-binding</keyword>
<dbReference type="EMBL" id="CP063196">
    <property type="protein sequence ID" value="UOE17897.1"/>
    <property type="molecule type" value="Genomic_DNA"/>
</dbReference>
<dbReference type="GO" id="GO:0004518">
    <property type="term" value="F:nuclease activity"/>
    <property type="evidence" value="ECO:0007669"/>
    <property type="project" value="UniProtKB-KW"/>
</dbReference>
<evidence type="ECO:0000256" key="4">
    <source>
        <dbReference type="ARBA" id="ARBA00022842"/>
    </source>
</evidence>
<dbReference type="SUPFAM" id="SSF88723">
    <property type="entry name" value="PIN domain-like"/>
    <property type="match status" value="1"/>
</dbReference>
<dbReference type="InterPro" id="IPR002716">
    <property type="entry name" value="PIN_dom"/>
</dbReference>
<dbReference type="Pfam" id="PF01850">
    <property type="entry name" value="PIN"/>
    <property type="match status" value="1"/>
</dbReference>
<organism evidence="5 6">
    <name type="scientific">Thermobifida halotolerans</name>
    <dbReference type="NCBI Taxonomy" id="483545"/>
    <lineage>
        <taxon>Bacteria</taxon>
        <taxon>Bacillati</taxon>
        <taxon>Actinomycetota</taxon>
        <taxon>Actinomycetes</taxon>
        <taxon>Streptosporangiales</taxon>
        <taxon>Nocardiopsidaceae</taxon>
        <taxon>Thermobifida</taxon>
    </lineage>
</organism>
<evidence type="ECO:0000256" key="3">
    <source>
        <dbReference type="ARBA" id="ARBA00022801"/>
    </source>
</evidence>
<dbReference type="KEGG" id="thao:NI17_013550"/>
<keyword evidence="6" id="KW-1185">Reference proteome</keyword>
<evidence type="ECO:0000256" key="1">
    <source>
        <dbReference type="ARBA" id="ARBA00022722"/>
    </source>
</evidence>
<dbReference type="InterPro" id="IPR029060">
    <property type="entry name" value="PIN-like_dom_sf"/>
</dbReference>
<proteinExistence type="predicted"/>
<sequence>MSTTLPVVYDTGALLAAERNDKHFLDRHERLCRQGRSLLVITPVLAQAWRNGARQERLARFLKTCSILAPTERLAYRAGELIGRSGLSDAVDAMVVAAAFDRAAIRIVTSDPGDIAKLCEASGRSMVPAIHTP</sequence>
<keyword evidence="1" id="KW-0540">Nuclease</keyword>
<dbReference type="GO" id="GO:0016787">
    <property type="term" value="F:hydrolase activity"/>
    <property type="evidence" value="ECO:0007669"/>
    <property type="project" value="UniProtKB-KW"/>
</dbReference>
<dbReference type="GO" id="GO:0046872">
    <property type="term" value="F:metal ion binding"/>
    <property type="evidence" value="ECO:0007669"/>
    <property type="project" value="UniProtKB-KW"/>
</dbReference>
<protein>
    <submittedName>
        <fullName evidence="5">PIN domain-containing protein</fullName>
    </submittedName>
</protein>
<dbReference type="RefSeq" id="WP_068688814.1">
    <property type="nucleotide sequence ID" value="NZ_CP063196.1"/>
</dbReference>
<dbReference type="Gene3D" id="3.40.50.1010">
    <property type="entry name" value="5'-nuclease"/>
    <property type="match status" value="1"/>
</dbReference>
<dbReference type="Proteomes" id="UP000265719">
    <property type="component" value="Chromosome"/>
</dbReference>
<accession>A0A399G0S9</accession>
<evidence type="ECO:0000313" key="5">
    <source>
        <dbReference type="EMBL" id="UOE17897.1"/>
    </source>
</evidence>